<reference evidence="1 2" key="1">
    <citation type="submission" date="2016-12" db="EMBL/GenBank/DDBJ databases">
        <authorList>
            <person name="Song W.-J."/>
            <person name="Kurnit D.M."/>
        </authorList>
    </citation>
    <scope>NUCLEOTIDE SEQUENCE [LARGE SCALE GENOMIC DNA]</scope>
    <source>
        <strain evidence="1 2">STM7296</strain>
    </source>
</reference>
<accession>A0A1N7S625</accession>
<protein>
    <submittedName>
        <fullName evidence="1">Uncharacterized protein</fullName>
    </submittedName>
</protein>
<keyword evidence="2" id="KW-1185">Reference proteome</keyword>
<name>A0A1N7S625_9BURK</name>
<evidence type="ECO:0000313" key="2">
    <source>
        <dbReference type="Proteomes" id="UP000187012"/>
    </source>
</evidence>
<dbReference type="EMBL" id="CYGX02000038">
    <property type="protein sequence ID" value="SIT42818.1"/>
    <property type="molecule type" value="Genomic_DNA"/>
</dbReference>
<dbReference type="AlphaFoldDB" id="A0A1N7S625"/>
<organism evidence="1 2">
    <name type="scientific">Paraburkholderia ribeironis</name>
    <dbReference type="NCBI Taxonomy" id="1247936"/>
    <lineage>
        <taxon>Bacteria</taxon>
        <taxon>Pseudomonadati</taxon>
        <taxon>Pseudomonadota</taxon>
        <taxon>Betaproteobacteria</taxon>
        <taxon>Burkholderiales</taxon>
        <taxon>Burkholderiaceae</taxon>
        <taxon>Paraburkholderia</taxon>
    </lineage>
</organism>
<sequence>MAIAQHAPAAAAQAAEIVIVGKSTPTAGNTELSATAFFEET</sequence>
<evidence type="ECO:0000313" key="1">
    <source>
        <dbReference type="EMBL" id="SIT42818.1"/>
    </source>
</evidence>
<gene>
    <name evidence="1" type="ORF">BN2475_380097</name>
</gene>
<dbReference type="Proteomes" id="UP000187012">
    <property type="component" value="Unassembled WGS sequence"/>
</dbReference>
<proteinExistence type="predicted"/>